<sequence>MTLIRSVWWLQWSHVFSDMVRSRSAFSRSSSSRLQWSHVFSDMVSDREIVALVVRLVLQWSHVFSDMVSDYRYTTLLRGGVASMEPCLFRHGKLEEMKMNLENFGSFNGAMSFQTW</sequence>
<proteinExistence type="predicted"/>
<dbReference type="AntiFam" id="ANF00271">
    <property type="entry name" value="Translation of CRISPR region"/>
</dbReference>
<name>A0A110BIJ3_9EURY</name>
<gene>
    <name evidence="1" type="ORF">MMAB1_3306</name>
</gene>
<dbReference type="KEGG" id="mema:MMAB1_3306"/>
<reference evidence="1 2" key="1">
    <citation type="submission" date="2016-01" db="EMBL/GenBank/DDBJ databases">
        <authorList>
            <person name="Manzoor S."/>
        </authorList>
    </citation>
    <scope>NUCLEOTIDE SEQUENCE [LARGE SCALE GENOMIC DNA]</scope>
    <source>
        <strain evidence="1">Methanoculleus sp MAB1</strain>
    </source>
</reference>
<dbReference type="Proteomes" id="UP000069850">
    <property type="component" value="Chromosome 1"/>
</dbReference>
<dbReference type="EMBL" id="LT158599">
    <property type="protein sequence ID" value="CVK34519.1"/>
    <property type="molecule type" value="Genomic_DNA"/>
</dbReference>
<protein>
    <submittedName>
        <fullName evidence="1">Uncharacterized protein</fullName>
    </submittedName>
</protein>
<accession>A0A110BIJ3</accession>
<dbReference type="AlphaFoldDB" id="A0A110BIJ3"/>
<evidence type="ECO:0000313" key="2">
    <source>
        <dbReference type="Proteomes" id="UP000069850"/>
    </source>
</evidence>
<organism evidence="1 2">
    <name type="scientific">Methanoculleus bourgensis</name>
    <dbReference type="NCBI Taxonomy" id="83986"/>
    <lineage>
        <taxon>Archaea</taxon>
        <taxon>Methanobacteriati</taxon>
        <taxon>Methanobacteriota</taxon>
        <taxon>Stenosarchaea group</taxon>
        <taxon>Methanomicrobia</taxon>
        <taxon>Methanomicrobiales</taxon>
        <taxon>Methanomicrobiaceae</taxon>
        <taxon>Methanoculleus</taxon>
    </lineage>
</organism>
<evidence type="ECO:0000313" key="1">
    <source>
        <dbReference type="EMBL" id="CVK34519.1"/>
    </source>
</evidence>